<keyword evidence="1" id="KW-0813">Transport</keyword>
<dbReference type="EMBL" id="CABPRZ010000018">
    <property type="protein sequence ID" value="VVE36845.1"/>
    <property type="molecule type" value="Genomic_DNA"/>
</dbReference>
<dbReference type="FunFam" id="3.40.50.300:FF:000032">
    <property type="entry name" value="Export ABC transporter ATP-binding protein"/>
    <property type="match status" value="1"/>
</dbReference>
<dbReference type="AlphaFoldDB" id="A0A5E4XL33"/>
<proteinExistence type="inferred from homology"/>
<dbReference type="CDD" id="cd03255">
    <property type="entry name" value="ABC_MJ0796_LolCDE_FtsE"/>
    <property type="match status" value="1"/>
</dbReference>
<dbReference type="SMART" id="SM00382">
    <property type="entry name" value="AAA"/>
    <property type="match status" value="1"/>
</dbReference>
<dbReference type="InterPro" id="IPR003439">
    <property type="entry name" value="ABC_transporter-like_ATP-bd"/>
</dbReference>
<dbReference type="SUPFAM" id="SSF52540">
    <property type="entry name" value="P-loop containing nucleoside triphosphate hydrolases"/>
    <property type="match status" value="1"/>
</dbReference>
<gene>
    <name evidence="10" type="ORF">PTE30175_03845</name>
</gene>
<dbReference type="Proteomes" id="UP000414233">
    <property type="component" value="Unassembled WGS sequence"/>
</dbReference>
<keyword evidence="2" id="KW-1003">Cell membrane</keyword>
<dbReference type="OrthoDB" id="4814201at2"/>
<dbReference type="GO" id="GO:0046677">
    <property type="term" value="P:response to antibiotic"/>
    <property type="evidence" value="ECO:0007669"/>
    <property type="project" value="UniProtKB-KW"/>
</dbReference>
<feature type="domain" description="ABC transporter" evidence="9">
    <location>
        <begin position="2"/>
        <end position="234"/>
    </location>
</feature>
<keyword evidence="5 10" id="KW-0067">ATP-binding</keyword>
<dbReference type="GO" id="GO:0005524">
    <property type="term" value="F:ATP binding"/>
    <property type="evidence" value="ECO:0007669"/>
    <property type="project" value="UniProtKB-KW"/>
</dbReference>
<dbReference type="InterPro" id="IPR027417">
    <property type="entry name" value="P-loop_NTPase"/>
</dbReference>
<evidence type="ECO:0000256" key="7">
    <source>
        <dbReference type="ARBA" id="ARBA00023251"/>
    </source>
</evidence>
<dbReference type="GO" id="GO:0022857">
    <property type="term" value="F:transmembrane transporter activity"/>
    <property type="evidence" value="ECO:0007669"/>
    <property type="project" value="TreeGrafter"/>
</dbReference>
<dbReference type="InterPro" id="IPR017911">
    <property type="entry name" value="MacB-like_ATP-bd"/>
</dbReference>
<dbReference type="InterPro" id="IPR003593">
    <property type="entry name" value="AAA+_ATPase"/>
</dbReference>
<evidence type="ECO:0000256" key="5">
    <source>
        <dbReference type="ARBA" id="ARBA00022840"/>
    </source>
</evidence>
<keyword evidence="6" id="KW-1133">Transmembrane helix</keyword>
<keyword evidence="4" id="KW-0547">Nucleotide-binding</keyword>
<evidence type="ECO:0000256" key="6">
    <source>
        <dbReference type="ARBA" id="ARBA00022989"/>
    </source>
</evidence>
<keyword evidence="7" id="KW-0046">Antibiotic resistance</keyword>
<dbReference type="PROSITE" id="PS50893">
    <property type="entry name" value="ABC_TRANSPORTER_2"/>
    <property type="match status" value="1"/>
</dbReference>
<keyword evidence="6" id="KW-0812">Transmembrane</keyword>
<accession>A0A5E4XL33</accession>
<dbReference type="Gene3D" id="3.40.50.300">
    <property type="entry name" value="P-loop containing nucleotide triphosphate hydrolases"/>
    <property type="match status" value="1"/>
</dbReference>
<dbReference type="PANTHER" id="PTHR24220:SF659">
    <property type="entry name" value="TRANSPORTER, PUTATIVE-RELATED"/>
    <property type="match status" value="1"/>
</dbReference>
<keyword evidence="6" id="KW-0472">Membrane</keyword>
<evidence type="ECO:0000256" key="1">
    <source>
        <dbReference type="ARBA" id="ARBA00022448"/>
    </source>
</evidence>
<reference evidence="10 11" key="1">
    <citation type="submission" date="2019-08" db="EMBL/GenBank/DDBJ databases">
        <authorList>
            <person name="Peeters C."/>
        </authorList>
    </citation>
    <scope>NUCLEOTIDE SEQUENCE [LARGE SCALE GENOMIC DNA]</scope>
    <source>
        <strain evidence="10 11">LMG 30175</strain>
    </source>
</reference>
<evidence type="ECO:0000256" key="3">
    <source>
        <dbReference type="ARBA" id="ARBA00022519"/>
    </source>
</evidence>
<keyword evidence="3" id="KW-0997">Cell inner membrane</keyword>
<dbReference type="RefSeq" id="WP_150698655.1">
    <property type="nucleotide sequence ID" value="NZ_CABPRZ010000018.1"/>
</dbReference>
<dbReference type="GO" id="GO:0098796">
    <property type="term" value="C:membrane protein complex"/>
    <property type="evidence" value="ECO:0007669"/>
    <property type="project" value="UniProtKB-ARBA"/>
</dbReference>
<dbReference type="GO" id="GO:0016887">
    <property type="term" value="F:ATP hydrolysis activity"/>
    <property type="evidence" value="ECO:0007669"/>
    <property type="project" value="InterPro"/>
</dbReference>
<evidence type="ECO:0000259" key="9">
    <source>
        <dbReference type="PROSITE" id="PS50893"/>
    </source>
</evidence>
<dbReference type="PANTHER" id="PTHR24220">
    <property type="entry name" value="IMPORT ATP-BINDING PROTEIN"/>
    <property type="match status" value="1"/>
</dbReference>
<evidence type="ECO:0000313" key="11">
    <source>
        <dbReference type="Proteomes" id="UP000414233"/>
    </source>
</evidence>
<evidence type="ECO:0000256" key="8">
    <source>
        <dbReference type="ARBA" id="ARBA00038388"/>
    </source>
</evidence>
<evidence type="ECO:0000256" key="4">
    <source>
        <dbReference type="ARBA" id="ARBA00022741"/>
    </source>
</evidence>
<dbReference type="InterPro" id="IPR015854">
    <property type="entry name" value="ABC_transpr_LolD-like"/>
</dbReference>
<name>A0A5E4XL33_9BURK</name>
<evidence type="ECO:0000256" key="2">
    <source>
        <dbReference type="ARBA" id="ARBA00022475"/>
    </source>
</evidence>
<dbReference type="GO" id="GO:0005886">
    <property type="term" value="C:plasma membrane"/>
    <property type="evidence" value="ECO:0007669"/>
    <property type="project" value="TreeGrafter"/>
</dbReference>
<protein>
    <submittedName>
        <fullName evidence="10">Macrolide ABC transporter ATP-binding protein</fullName>
    </submittedName>
</protein>
<dbReference type="InterPro" id="IPR017871">
    <property type="entry name" value="ABC_transporter-like_CS"/>
</dbReference>
<keyword evidence="11" id="KW-1185">Reference proteome</keyword>
<comment type="similarity">
    <text evidence="8">Belongs to the ABC transporter superfamily. Macrolide exporter (TC 3.A.1.122) family.</text>
</comment>
<dbReference type="PROSITE" id="PS00211">
    <property type="entry name" value="ABC_TRANSPORTER_1"/>
    <property type="match status" value="1"/>
</dbReference>
<organism evidence="10 11">
    <name type="scientific">Pandoraea terrae</name>
    <dbReference type="NCBI Taxonomy" id="1537710"/>
    <lineage>
        <taxon>Bacteria</taxon>
        <taxon>Pseudomonadati</taxon>
        <taxon>Pseudomonadota</taxon>
        <taxon>Betaproteobacteria</taxon>
        <taxon>Burkholderiales</taxon>
        <taxon>Burkholderiaceae</taxon>
        <taxon>Pandoraea</taxon>
    </lineage>
</organism>
<dbReference type="Pfam" id="PF00005">
    <property type="entry name" value="ABC_tran"/>
    <property type="match status" value="1"/>
</dbReference>
<evidence type="ECO:0000313" key="10">
    <source>
        <dbReference type="EMBL" id="VVE36845.1"/>
    </source>
</evidence>
<sequence length="237" mass="25071">MLALDSVTKTYDGAHPRNVLRAISLVVQSGEYVAIMGESGVGKSTLLNLIAGLDRPDGGHVLFDGQDLGALDDDQATLLRRRAMGFVFQAFHVLPHLSVAQNVALPLLLNGVGRREAQARAITMLAGVGLEGRGNSLPRELSGGEMQRVAIARALVHRPSLLLADEPTGNLDPETASQILRLLRERVKANDATGTAGLLVTHSALAAATADRVLLLTPEGLAPYPPVRPPQAPRLEA</sequence>